<evidence type="ECO:0000256" key="7">
    <source>
        <dbReference type="ARBA" id="ARBA00022989"/>
    </source>
</evidence>
<evidence type="ECO:0000256" key="8">
    <source>
        <dbReference type="ARBA" id="ARBA00023018"/>
    </source>
</evidence>
<comment type="similarity">
    <text evidence="3">Belongs to the TMEM163 family.</text>
</comment>
<evidence type="ECO:0000256" key="9">
    <source>
        <dbReference type="ARBA" id="ARBA00023136"/>
    </source>
</evidence>
<dbReference type="InterPro" id="IPR027469">
    <property type="entry name" value="Cation_efflux_TMD_sf"/>
</dbReference>
<evidence type="ECO:0000256" key="6">
    <source>
        <dbReference type="ARBA" id="ARBA00022833"/>
    </source>
</evidence>
<protein>
    <recommendedName>
        <fullName evidence="11">Cation efflux protein transmembrane domain-containing protein</fullName>
    </recommendedName>
</protein>
<feature type="domain" description="Cation efflux protein transmembrane" evidence="11">
    <location>
        <begin position="64"/>
        <end position="247"/>
    </location>
</feature>
<comment type="subcellular location">
    <subcellularLocation>
        <location evidence="2">Cytoplasmic vesicle</location>
        <location evidence="2">Secretory vesicle</location>
        <location evidence="2">Synaptic vesicle membrane</location>
        <topology evidence="2">Multi-pass membrane protein</topology>
    </subcellularLocation>
    <subcellularLocation>
        <location evidence="1">Early endosome membrane</location>
    </subcellularLocation>
</comment>
<evidence type="ECO:0000256" key="10">
    <source>
        <dbReference type="ARBA" id="ARBA00023329"/>
    </source>
</evidence>
<proteinExistence type="inferred from homology"/>
<evidence type="ECO:0000259" key="11">
    <source>
        <dbReference type="Pfam" id="PF01545"/>
    </source>
</evidence>
<dbReference type="PANTHER" id="PTHR31937">
    <property type="entry name" value="TRANSMEMBRANE PROTEIN 163"/>
    <property type="match status" value="1"/>
</dbReference>
<dbReference type="EMBL" id="CAIIXF020000007">
    <property type="protein sequence ID" value="CAH1788573.1"/>
    <property type="molecule type" value="Genomic_DNA"/>
</dbReference>
<dbReference type="Proteomes" id="UP000749559">
    <property type="component" value="Unassembled WGS sequence"/>
</dbReference>
<evidence type="ECO:0000256" key="3">
    <source>
        <dbReference type="ARBA" id="ARBA00008731"/>
    </source>
</evidence>
<keyword evidence="8" id="KW-0770">Synapse</keyword>
<keyword evidence="4" id="KW-0812">Transmembrane</keyword>
<accession>A0A8J1UGY2</accession>
<dbReference type="AlphaFoldDB" id="A0A8J1UGY2"/>
<evidence type="ECO:0000256" key="2">
    <source>
        <dbReference type="ARBA" id="ARBA00004644"/>
    </source>
</evidence>
<sequence>MSKEMEENGNMPLSDNSKDLVPMKQYNTISSKEGSDTDNLVETKHRVSLNVAVKLRIAAIATSFLSIFVTLALGVATLVIGFQENSSASFGFALTALLDVMSSAVVLWRYYGGAEKALYSPKREFIACIVLGVLFIVSSFTITTKSVISLANISVPSKNPSVYQLALINGILCSILAIVKFILGIKLESKALTTDAFNSLAGALSAFAIFVTSVTYEENSRVWYLDSVIGIFIAVFLLIYGTRLLWEQEKINNYSTYCGTNCACCKHK</sequence>
<dbReference type="GO" id="GO:0008324">
    <property type="term" value="F:monoatomic cation transmembrane transporter activity"/>
    <property type="evidence" value="ECO:0007669"/>
    <property type="project" value="InterPro"/>
</dbReference>
<dbReference type="Gene3D" id="1.20.1510.10">
    <property type="entry name" value="Cation efflux protein transmembrane domain"/>
    <property type="match status" value="1"/>
</dbReference>
<keyword evidence="13" id="KW-1185">Reference proteome</keyword>
<name>A0A8J1UGY2_OWEFU</name>
<dbReference type="SUPFAM" id="SSF161111">
    <property type="entry name" value="Cation efflux protein transmembrane domain-like"/>
    <property type="match status" value="1"/>
</dbReference>
<dbReference type="GO" id="GO:0030672">
    <property type="term" value="C:synaptic vesicle membrane"/>
    <property type="evidence" value="ECO:0007669"/>
    <property type="project" value="UniProtKB-SubCell"/>
</dbReference>
<dbReference type="PANTHER" id="PTHR31937:SF2">
    <property type="entry name" value="TRANSMEMBRANE PROTEIN 163"/>
    <property type="match status" value="1"/>
</dbReference>
<keyword evidence="5" id="KW-0967">Endosome</keyword>
<organism evidence="12 13">
    <name type="scientific">Owenia fusiformis</name>
    <name type="common">Polychaete worm</name>
    <dbReference type="NCBI Taxonomy" id="6347"/>
    <lineage>
        <taxon>Eukaryota</taxon>
        <taxon>Metazoa</taxon>
        <taxon>Spiralia</taxon>
        <taxon>Lophotrochozoa</taxon>
        <taxon>Annelida</taxon>
        <taxon>Polychaeta</taxon>
        <taxon>Sedentaria</taxon>
        <taxon>Canalipalpata</taxon>
        <taxon>Sabellida</taxon>
        <taxon>Oweniida</taxon>
        <taxon>Oweniidae</taxon>
        <taxon>Owenia</taxon>
    </lineage>
</organism>
<keyword evidence="10" id="KW-0968">Cytoplasmic vesicle</keyword>
<gene>
    <name evidence="12" type="ORF">OFUS_LOCUS14072</name>
</gene>
<evidence type="ECO:0000313" key="13">
    <source>
        <dbReference type="Proteomes" id="UP000749559"/>
    </source>
</evidence>
<keyword evidence="7" id="KW-1133">Transmembrane helix</keyword>
<comment type="caution">
    <text evidence="12">The sequence shown here is derived from an EMBL/GenBank/DDBJ whole genome shotgun (WGS) entry which is preliminary data.</text>
</comment>
<evidence type="ECO:0000256" key="5">
    <source>
        <dbReference type="ARBA" id="ARBA00022753"/>
    </source>
</evidence>
<dbReference type="InterPro" id="IPR026765">
    <property type="entry name" value="Tmem163"/>
</dbReference>
<dbReference type="GO" id="GO:0031901">
    <property type="term" value="C:early endosome membrane"/>
    <property type="evidence" value="ECO:0007669"/>
    <property type="project" value="UniProtKB-SubCell"/>
</dbReference>
<evidence type="ECO:0000256" key="4">
    <source>
        <dbReference type="ARBA" id="ARBA00022692"/>
    </source>
</evidence>
<keyword evidence="9" id="KW-0472">Membrane</keyword>
<reference evidence="12" key="1">
    <citation type="submission" date="2022-03" db="EMBL/GenBank/DDBJ databases">
        <authorList>
            <person name="Martin C."/>
        </authorList>
    </citation>
    <scope>NUCLEOTIDE SEQUENCE</scope>
</reference>
<evidence type="ECO:0000313" key="12">
    <source>
        <dbReference type="EMBL" id="CAH1788573.1"/>
    </source>
</evidence>
<keyword evidence="6" id="KW-0862">Zinc</keyword>
<dbReference type="OrthoDB" id="5980560at2759"/>
<dbReference type="Pfam" id="PF01545">
    <property type="entry name" value="Cation_efflux"/>
    <property type="match status" value="1"/>
</dbReference>
<evidence type="ECO:0000256" key="1">
    <source>
        <dbReference type="ARBA" id="ARBA00004146"/>
    </source>
</evidence>
<dbReference type="InterPro" id="IPR058533">
    <property type="entry name" value="Cation_efflux_TM"/>
</dbReference>